<dbReference type="RefSeq" id="WP_078632057.1">
    <property type="nucleotide sequence ID" value="NZ_CM007717.1"/>
</dbReference>
<accession>A0ABX3LRE6</accession>
<sequence length="59" mass="6048">MSPQESPRPTRTTARTSPGRVGMLCGGIPRHDLETAGADAVYDDPPAPPLAALPDAPPA</sequence>
<dbReference type="EMBL" id="LHQL01000001">
    <property type="protein sequence ID" value="OOQ54880.1"/>
    <property type="molecule type" value="Genomic_DNA"/>
</dbReference>
<name>A0ABX3LRE6_STRAT</name>
<feature type="region of interest" description="Disordered" evidence="1">
    <location>
        <begin position="38"/>
        <end position="59"/>
    </location>
</feature>
<proteinExistence type="predicted"/>
<protein>
    <submittedName>
        <fullName evidence="2">Uncharacterized protein</fullName>
    </submittedName>
</protein>
<dbReference type="Proteomes" id="UP000190306">
    <property type="component" value="Chromosome"/>
</dbReference>
<organism evidence="2 3">
    <name type="scientific">Streptomyces antibioticus</name>
    <dbReference type="NCBI Taxonomy" id="1890"/>
    <lineage>
        <taxon>Bacteria</taxon>
        <taxon>Bacillati</taxon>
        <taxon>Actinomycetota</taxon>
        <taxon>Actinomycetes</taxon>
        <taxon>Kitasatosporales</taxon>
        <taxon>Streptomycetaceae</taxon>
        <taxon>Streptomyces</taxon>
    </lineage>
</organism>
<feature type="compositionally biased region" description="Pro residues" evidence="1">
    <location>
        <begin position="45"/>
        <end position="59"/>
    </location>
</feature>
<evidence type="ECO:0000256" key="1">
    <source>
        <dbReference type="SAM" id="MobiDB-lite"/>
    </source>
</evidence>
<feature type="compositionally biased region" description="Low complexity" evidence="1">
    <location>
        <begin position="7"/>
        <end position="20"/>
    </location>
</feature>
<evidence type="ECO:0000313" key="3">
    <source>
        <dbReference type="Proteomes" id="UP000190306"/>
    </source>
</evidence>
<evidence type="ECO:0000313" key="2">
    <source>
        <dbReference type="EMBL" id="OOQ54880.1"/>
    </source>
</evidence>
<keyword evidence="3" id="KW-1185">Reference proteome</keyword>
<reference evidence="2 3" key="1">
    <citation type="submission" date="2015-07" db="EMBL/GenBank/DDBJ databases">
        <title>Draft Genome Sequence of Streptomyces antibioticus, IMRU 3720 reveals insights in the evolution of actinomycin biosynthetic gene clusters in Streptomyces.</title>
        <authorList>
            <person name="Crnovcic I."/>
            <person name="Ruckert C."/>
            <person name="Kalinowksi J."/>
            <person name="Keller U."/>
        </authorList>
    </citation>
    <scope>NUCLEOTIDE SEQUENCE [LARGE SCALE GENOMIC DNA]</scope>
    <source>
        <strain evidence="2 3">DSM 41481</strain>
    </source>
</reference>
<comment type="caution">
    <text evidence="2">The sequence shown here is derived from an EMBL/GenBank/DDBJ whole genome shotgun (WGS) entry which is preliminary data.</text>
</comment>
<feature type="region of interest" description="Disordered" evidence="1">
    <location>
        <begin position="1"/>
        <end position="22"/>
    </location>
</feature>
<gene>
    <name evidence="2" type="ORF">AFM16_02315</name>
</gene>